<dbReference type="AlphaFoldDB" id="A0A5N6Z6T9"/>
<proteinExistence type="predicted"/>
<evidence type="ECO:0000313" key="1">
    <source>
        <dbReference type="EMBL" id="KAE8352409.1"/>
    </source>
</evidence>
<gene>
    <name evidence="1" type="ORF">BDV28DRAFT_161842</name>
</gene>
<reference evidence="2" key="1">
    <citation type="submission" date="2019-04" db="EMBL/GenBank/DDBJ databases">
        <title>Friends and foes A comparative genomics studyof 23 Aspergillus species from section Flavi.</title>
        <authorList>
            <consortium name="DOE Joint Genome Institute"/>
            <person name="Kjaerbolling I."/>
            <person name="Vesth T."/>
            <person name="Frisvad J.C."/>
            <person name="Nybo J.L."/>
            <person name="Theobald S."/>
            <person name="Kildgaard S."/>
            <person name="Isbrandt T."/>
            <person name="Kuo A."/>
            <person name="Sato A."/>
            <person name="Lyhne E.K."/>
            <person name="Kogle M.E."/>
            <person name="Wiebenga A."/>
            <person name="Kun R.S."/>
            <person name="Lubbers R.J."/>
            <person name="Makela M.R."/>
            <person name="Barry K."/>
            <person name="Chovatia M."/>
            <person name="Clum A."/>
            <person name="Daum C."/>
            <person name="Haridas S."/>
            <person name="He G."/>
            <person name="LaButti K."/>
            <person name="Lipzen A."/>
            <person name="Mondo S."/>
            <person name="Riley R."/>
            <person name="Salamov A."/>
            <person name="Simmons B.A."/>
            <person name="Magnuson J.K."/>
            <person name="Henrissat B."/>
            <person name="Mortensen U.H."/>
            <person name="Larsen T.O."/>
            <person name="Devries R.P."/>
            <person name="Grigoriev I.V."/>
            <person name="Machida M."/>
            <person name="Baker S.E."/>
            <person name="Andersen M.R."/>
        </authorList>
    </citation>
    <scope>NUCLEOTIDE SEQUENCE [LARGE SCALE GENOMIC DNA]</scope>
    <source>
        <strain evidence="2">CBS 553.77</strain>
    </source>
</reference>
<accession>A0A5N6Z6T9</accession>
<keyword evidence="2" id="KW-1185">Reference proteome</keyword>
<dbReference type="OrthoDB" id="3538998at2759"/>
<protein>
    <submittedName>
        <fullName evidence="1">Uncharacterized protein</fullName>
    </submittedName>
</protein>
<dbReference type="Proteomes" id="UP000327118">
    <property type="component" value="Unassembled WGS sequence"/>
</dbReference>
<name>A0A5N6Z6T9_9EURO</name>
<organism evidence="1 2">
    <name type="scientific">Aspergillus coremiiformis</name>
    <dbReference type="NCBI Taxonomy" id="138285"/>
    <lineage>
        <taxon>Eukaryota</taxon>
        <taxon>Fungi</taxon>
        <taxon>Dikarya</taxon>
        <taxon>Ascomycota</taxon>
        <taxon>Pezizomycotina</taxon>
        <taxon>Eurotiomycetes</taxon>
        <taxon>Eurotiomycetidae</taxon>
        <taxon>Eurotiales</taxon>
        <taxon>Aspergillaceae</taxon>
        <taxon>Aspergillus</taxon>
        <taxon>Aspergillus subgen. Circumdati</taxon>
    </lineage>
</organism>
<sequence length="372" mass="39707">MTGAKQVGYYQSSDCVDAAGFETCYDKADEGFATCVNKNCAGGSKECADSCGGNMTCMQAKCPNLGIDCIHVCECIRNTHYIECAATSCWNQVYSCEYQQTASDLLDTCINTDIDAIPFFPAPENAPGGCSCNLGRIAKVQVLADEKLNECVHNMTEMNRQGAYKQTKIYGDICVCCGQSSIISSIWDLCPKTIPSLLGADAWYDGLLAHSHWDECGLRLEDVNCAADLGYSNETQFHTGGKFPPNGTETLYNTGGVISTPVSGNTFTWTFHNLAHPITAAATNKAVPTKSESGGKAVTSTATSGTGDRFTFKNHLVHGDSFAMDSLVPLASSLNTCSTYTNNRNVNASGMLCSVETDVPVLFPASSPVKTD</sequence>
<evidence type="ECO:0000313" key="2">
    <source>
        <dbReference type="Proteomes" id="UP000327118"/>
    </source>
</evidence>
<dbReference type="EMBL" id="ML739132">
    <property type="protein sequence ID" value="KAE8352409.1"/>
    <property type="molecule type" value="Genomic_DNA"/>
</dbReference>